<dbReference type="NCBIfam" id="NF004070">
    <property type="entry name" value="PRK05580.2-2"/>
    <property type="match status" value="1"/>
</dbReference>
<dbReference type="HAMAP" id="MF_00983">
    <property type="entry name" value="PriA"/>
    <property type="match status" value="1"/>
</dbReference>
<evidence type="ECO:0000256" key="12">
    <source>
        <dbReference type="HAMAP-Rule" id="MF_00983"/>
    </source>
</evidence>
<comment type="subunit">
    <text evidence="12">Component of the replication restart primosome.</text>
</comment>
<keyword evidence="15" id="KW-1185">Reference proteome</keyword>
<evidence type="ECO:0000256" key="1">
    <source>
        <dbReference type="ARBA" id="ARBA00022515"/>
    </source>
</evidence>
<evidence type="ECO:0000256" key="9">
    <source>
        <dbReference type="ARBA" id="ARBA00023125"/>
    </source>
</evidence>
<dbReference type="PROSITE" id="PS51192">
    <property type="entry name" value="HELICASE_ATP_BIND_1"/>
    <property type="match status" value="1"/>
</dbReference>
<comment type="cofactor">
    <cofactor evidence="12">
        <name>Zn(2+)</name>
        <dbReference type="ChEBI" id="CHEBI:29105"/>
    </cofactor>
    <text evidence="12">Binds 2 zinc ions per subunit.</text>
</comment>
<dbReference type="Pfam" id="PF18074">
    <property type="entry name" value="PriA_C"/>
    <property type="match status" value="1"/>
</dbReference>
<dbReference type="CDD" id="cd17929">
    <property type="entry name" value="DEXHc_priA"/>
    <property type="match status" value="1"/>
</dbReference>
<dbReference type="Gene3D" id="3.40.1440.60">
    <property type="entry name" value="PriA, 3(prime) DNA-binding domain"/>
    <property type="match status" value="1"/>
</dbReference>
<dbReference type="Pfam" id="PF00270">
    <property type="entry name" value="DEAD"/>
    <property type="match status" value="1"/>
</dbReference>
<dbReference type="InterPro" id="IPR011545">
    <property type="entry name" value="DEAD/DEAH_box_helicase_dom"/>
</dbReference>
<dbReference type="GO" id="GO:0016887">
    <property type="term" value="F:ATP hydrolysis activity"/>
    <property type="evidence" value="ECO:0007669"/>
    <property type="project" value="RHEA"/>
</dbReference>
<dbReference type="BioCyc" id="AURANTIMONAS:SI859A1_00746-MONOMER"/>
<dbReference type="RefSeq" id="WP_009208619.1">
    <property type="nucleotide sequence ID" value="NZ_BBWP01000013.1"/>
</dbReference>
<dbReference type="EMBL" id="AAPJ01000002">
    <property type="protein sequence ID" value="EAS50626.1"/>
    <property type="molecule type" value="Genomic_DNA"/>
</dbReference>
<gene>
    <name evidence="12" type="primary">priA</name>
    <name evidence="14" type="ORF">SI859A1_00746</name>
</gene>
<dbReference type="Proteomes" id="UP000000321">
    <property type="component" value="Unassembled WGS sequence"/>
</dbReference>
<dbReference type="GO" id="GO:0006310">
    <property type="term" value="P:DNA recombination"/>
    <property type="evidence" value="ECO:0007669"/>
    <property type="project" value="InterPro"/>
</dbReference>
<keyword evidence="9 12" id="KW-0238">DNA-binding</keyword>
<keyword evidence="1 12" id="KW-0639">Primosome</keyword>
<evidence type="ECO:0000256" key="7">
    <source>
        <dbReference type="ARBA" id="ARBA00022833"/>
    </source>
</evidence>
<name>Q1YK97_AURMS</name>
<dbReference type="InterPro" id="IPR041236">
    <property type="entry name" value="PriA_C"/>
</dbReference>
<comment type="function">
    <text evidence="12">Initiates the restart of stalled replication forks, which reloads the replicative helicase on sites other than the origin of replication. Recognizes and binds to abandoned replication forks and remodels them to uncover a helicase loading site. Promotes assembly of the primosome at these replication forks.</text>
</comment>
<dbReference type="HOGENOM" id="CLU_013353_4_0_5"/>
<feature type="binding site" evidence="12">
    <location>
        <position position="525"/>
    </location>
    <ligand>
        <name>Zn(2+)</name>
        <dbReference type="ChEBI" id="CHEBI:29105"/>
        <label>2</label>
    </ligand>
</feature>
<keyword evidence="6 12" id="KW-0347">Helicase</keyword>
<dbReference type="Pfam" id="PF17764">
    <property type="entry name" value="PriA_3primeBD"/>
    <property type="match status" value="1"/>
</dbReference>
<reference evidence="14 15" key="1">
    <citation type="journal article" date="2008" name="Appl. Environ. Microbiol.">
        <title>Genomic insights into Mn(II) oxidation by the marine alphaproteobacterium Aurantimonas sp. strain SI85-9A1.</title>
        <authorList>
            <person name="Dick G.J."/>
            <person name="Podell S."/>
            <person name="Johnson H.A."/>
            <person name="Rivera-Espinoza Y."/>
            <person name="Bernier-Latmani R."/>
            <person name="McCarthy J.K."/>
            <person name="Torpey J.W."/>
            <person name="Clement B.G."/>
            <person name="Gaasterland T."/>
            <person name="Tebo B.M."/>
        </authorList>
    </citation>
    <scope>NUCLEOTIDE SEQUENCE [LARGE SCALE GENOMIC DNA]</scope>
    <source>
        <strain evidence="14 15">SI85-9A1</strain>
    </source>
</reference>
<dbReference type="PANTHER" id="PTHR30580">
    <property type="entry name" value="PRIMOSOMAL PROTEIN N"/>
    <property type="match status" value="1"/>
</dbReference>
<dbReference type="Gene3D" id="3.40.50.300">
    <property type="entry name" value="P-loop containing nucleotide triphosphate hydrolases"/>
    <property type="match status" value="2"/>
</dbReference>
<dbReference type="EC" id="5.6.2.4" evidence="12"/>
<dbReference type="GO" id="GO:0043138">
    <property type="term" value="F:3'-5' DNA helicase activity"/>
    <property type="evidence" value="ECO:0007669"/>
    <property type="project" value="UniProtKB-EC"/>
</dbReference>
<feature type="binding site" evidence="12">
    <location>
        <position position="522"/>
    </location>
    <ligand>
        <name>Zn(2+)</name>
        <dbReference type="ChEBI" id="CHEBI:29105"/>
        <label>2</label>
    </ligand>
</feature>
<evidence type="ECO:0000256" key="5">
    <source>
        <dbReference type="ARBA" id="ARBA00022801"/>
    </source>
</evidence>
<dbReference type="GO" id="GO:0006270">
    <property type="term" value="P:DNA replication initiation"/>
    <property type="evidence" value="ECO:0007669"/>
    <property type="project" value="TreeGrafter"/>
</dbReference>
<evidence type="ECO:0000256" key="3">
    <source>
        <dbReference type="ARBA" id="ARBA00022723"/>
    </source>
</evidence>
<organism evidence="14 15">
    <name type="scientific">Aurantimonas manganoxydans (strain ATCC BAA-1229 / DSM 21871 / SI85-9A1)</name>
    <dbReference type="NCBI Taxonomy" id="287752"/>
    <lineage>
        <taxon>Bacteria</taxon>
        <taxon>Pseudomonadati</taxon>
        <taxon>Pseudomonadota</taxon>
        <taxon>Alphaproteobacteria</taxon>
        <taxon>Hyphomicrobiales</taxon>
        <taxon>Aurantimonadaceae</taxon>
        <taxon>Aurantimonas</taxon>
    </lineage>
</organism>
<dbReference type="NCBIfam" id="NF004071">
    <property type="entry name" value="PRK05580.2-3"/>
    <property type="match status" value="1"/>
</dbReference>
<dbReference type="NCBIfam" id="TIGR00595">
    <property type="entry name" value="priA"/>
    <property type="match status" value="1"/>
</dbReference>
<feature type="binding site" evidence="12">
    <location>
        <position position="535"/>
    </location>
    <ligand>
        <name>Zn(2+)</name>
        <dbReference type="ChEBI" id="CHEBI:29105"/>
        <label>1</label>
    </ligand>
</feature>
<feature type="binding site" evidence="12">
    <location>
        <position position="504"/>
    </location>
    <ligand>
        <name>Zn(2+)</name>
        <dbReference type="ChEBI" id="CHEBI:29105"/>
        <label>2</label>
    </ligand>
</feature>
<dbReference type="GO" id="GO:0005524">
    <property type="term" value="F:ATP binding"/>
    <property type="evidence" value="ECO:0007669"/>
    <property type="project" value="UniProtKB-UniRule"/>
</dbReference>
<evidence type="ECO:0000256" key="2">
    <source>
        <dbReference type="ARBA" id="ARBA00022705"/>
    </source>
</evidence>
<keyword evidence="10 12" id="KW-0413">Isomerase</keyword>
<evidence type="ECO:0000256" key="4">
    <source>
        <dbReference type="ARBA" id="ARBA00022741"/>
    </source>
</evidence>
<dbReference type="PANTHER" id="PTHR30580:SF0">
    <property type="entry name" value="PRIMOSOMAL PROTEIN N"/>
    <property type="match status" value="1"/>
</dbReference>
<dbReference type="GO" id="GO:0006302">
    <property type="term" value="P:double-strand break repair"/>
    <property type="evidence" value="ECO:0007669"/>
    <property type="project" value="InterPro"/>
</dbReference>
<evidence type="ECO:0000256" key="11">
    <source>
        <dbReference type="ARBA" id="ARBA00048988"/>
    </source>
</evidence>
<accession>Q1YK97</accession>
<dbReference type="GO" id="GO:0008270">
    <property type="term" value="F:zinc ion binding"/>
    <property type="evidence" value="ECO:0007669"/>
    <property type="project" value="UniProtKB-UniRule"/>
</dbReference>
<keyword evidence="7 12" id="KW-0862">Zinc</keyword>
<dbReference type="FunFam" id="3.40.50.300:FF:000489">
    <property type="entry name" value="Primosome assembly protein PriA"/>
    <property type="match status" value="1"/>
</dbReference>
<dbReference type="SMART" id="SM00487">
    <property type="entry name" value="DEXDc"/>
    <property type="match status" value="1"/>
</dbReference>
<evidence type="ECO:0000256" key="6">
    <source>
        <dbReference type="ARBA" id="ARBA00022806"/>
    </source>
</evidence>
<dbReference type="GO" id="GO:1990077">
    <property type="term" value="C:primosome complex"/>
    <property type="evidence" value="ECO:0007669"/>
    <property type="project" value="UniProtKB-UniRule"/>
</dbReference>
<feature type="domain" description="Helicase ATP-binding" evidence="13">
    <location>
        <begin position="268"/>
        <end position="434"/>
    </location>
</feature>
<proteinExistence type="inferred from homology"/>
<dbReference type="InterPro" id="IPR001650">
    <property type="entry name" value="Helicase_C-like"/>
</dbReference>
<keyword evidence="4 12" id="KW-0547">Nucleotide-binding</keyword>
<feature type="binding site" evidence="12">
    <location>
        <position position="498"/>
    </location>
    <ligand>
        <name>Zn(2+)</name>
        <dbReference type="ChEBI" id="CHEBI:29105"/>
        <label>1</label>
    </ligand>
</feature>
<dbReference type="AlphaFoldDB" id="Q1YK97"/>
<evidence type="ECO:0000259" key="13">
    <source>
        <dbReference type="PROSITE" id="PS51192"/>
    </source>
</evidence>
<dbReference type="SUPFAM" id="SSF52540">
    <property type="entry name" value="P-loop containing nucleoside triphosphate hydrolases"/>
    <property type="match status" value="2"/>
</dbReference>
<feature type="binding site" evidence="12">
    <location>
        <position position="538"/>
    </location>
    <ligand>
        <name>Zn(2+)</name>
        <dbReference type="ChEBI" id="CHEBI:29105"/>
        <label>1</label>
    </ligand>
</feature>
<dbReference type="SMART" id="SM00490">
    <property type="entry name" value="HELICc"/>
    <property type="match status" value="1"/>
</dbReference>
<dbReference type="InterPro" id="IPR014001">
    <property type="entry name" value="Helicase_ATP-bd"/>
</dbReference>
<dbReference type="InterPro" id="IPR027417">
    <property type="entry name" value="P-loop_NTPase"/>
</dbReference>
<comment type="catalytic activity">
    <reaction evidence="11 12">
        <text>ATP + H2O = ADP + phosphate + H(+)</text>
        <dbReference type="Rhea" id="RHEA:13065"/>
        <dbReference type="ChEBI" id="CHEBI:15377"/>
        <dbReference type="ChEBI" id="CHEBI:15378"/>
        <dbReference type="ChEBI" id="CHEBI:30616"/>
        <dbReference type="ChEBI" id="CHEBI:43474"/>
        <dbReference type="ChEBI" id="CHEBI:456216"/>
        <dbReference type="EC" id="5.6.2.4"/>
    </reaction>
</comment>
<dbReference type="InterPro" id="IPR005259">
    <property type="entry name" value="PriA"/>
</dbReference>
<dbReference type="InterPro" id="IPR042115">
    <property type="entry name" value="PriA_3primeBD_sf"/>
</dbReference>
<dbReference type="GO" id="GO:0003677">
    <property type="term" value="F:DNA binding"/>
    <property type="evidence" value="ECO:0007669"/>
    <property type="project" value="UniProtKB-UniRule"/>
</dbReference>
<keyword evidence="3 12" id="KW-0479">Metal-binding</keyword>
<evidence type="ECO:0000313" key="14">
    <source>
        <dbReference type="EMBL" id="EAS50626.1"/>
    </source>
</evidence>
<feature type="binding site" evidence="12">
    <location>
        <position position="495"/>
    </location>
    <ligand>
        <name>Zn(2+)</name>
        <dbReference type="ChEBI" id="CHEBI:29105"/>
        <label>1</label>
    </ligand>
</feature>
<keyword evidence="8 12" id="KW-0067">ATP-binding</keyword>
<evidence type="ECO:0000256" key="10">
    <source>
        <dbReference type="ARBA" id="ARBA00023235"/>
    </source>
</evidence>
<evidence type="ECO:0000256" key="8">
    <source>
        <dbReference type="ARBA" id="ARBA00022840"/>
    </source>
</evidence>
<keyword evidence="5 12" id="KW-0378">Hydrolase</keyword>
<comment type="similarity">
    <text evidence="12">Belongs to the helicase family. PriA subfamily.</text>
</comment>
<comment type="catalytic activity">
    <reaction evidence="12">
        <text>Couples ATP hydrolysis with the unwinding of duplex DNA by translocating in the 3'-5' direction.</text>
        <dbReference type="EC" id="5.6.2.4"/>
    </reaction>
</comment>
<protein>
    <recommendedName>
        <fullName evidence="12">Replication restart protein PriA</fullName>
    </recommendedName>
    <alternativeName>
        <fullName evidence="12">ATP-dependent DNA helicase PriA</fullName>
        <ecNumber evidence="12">5.6.2.4</ecNumber>
    </alternativeName>
    <alternativeName>
        <fullName evidence="12">DNA 3'-5' helicase PriA</fullName>
    </alternativeName>
</protein>
<dbReference type="GO" id="GO:0006269">
    <property type="term" value="P:DNA replication, synthesis of primer"/>
    <property type="evidence" value="ECO:0007669"/>
    <property type="project" value="UniProtKB-KW"/>
</dbReference>
<comment type="caution">
    <text evidence="14">The sequence shown here is derived from an EMBL/GenBank/DDBJ whole genome shotgun (WGS) entry which is preliminary data.</text>
</comment>
<sequence length="788" mass="85840">MPGGLADHRISRQLRRGAALRAQLSFRGAFHLHRLARGRSDSKPRTPPTQVLTTGRSHLNQTGQLFATTTVPVLVPLPGNRPYSYAVPDGMSVQPGSIVQVPLGPRQVAGVVWDGVTDDVDPRKLRSITKVFDCPPLDHTMRRFIDWVADYTLSPPGLVARMALRAPAAFDPEPWIDGIALTDTTPSRLTEARERVLATAAEAPTWARLGLAHAAGVTPSVVDGLIKQGVFERVRLPPPPAVAEPDTSYGRANLNEDQRAAANALAATVAVDGFTATLLEGVTGSGKTEVYFEAVAAALEKGRQVLILLPEIALTQSFIDRFHARFGSPPAEWHSDVPPRQREKVWRQIAEGRVRIVAGARSALFLPFNDLGLIIVDEEHDPAYKQEDRTFYHARDMAVVRASIGAFPIILASATPSVETRVNAASGRYGHVRLTGRFAEAAMPDLSLIDMRSAPPARGRFVSPVLATAIAETVAKGEQALLFLNRRGYAPLTLCRVCGHRFQCLDCSTWLVDHRLRGQLQCHHCGFAVPRPEACPECGTLDHLVACGPGVERIAEEMLTDFPDARTILLSSDLPGGARRLRRELDAIADGEADIVIGTQLVAKGHHFPMMTLVGAIDADLGLANGDPRAAERTFQLLHQVTGRAGRSGGRASRGMIQTWQPEHPVMQAIASGDAKRFYEREVNERERTSLPPFGRLASIIVSANSRREAEEYGRELRRAAPQDAAIEVLGPAEAPLALLRGRHRFRLLVHAPRKAHIQGFLRALIAAAPRPRGSVQMQVDVDPQSFL</sequence>
<feature type="binding site" evidence="12">
    <location>
        <position position="507"/>
    </location>
    <ligand>
        <name>Zn(2+)</name>
        <dbReference type="ChEBI" id="CHEBI:29105"/>
        <label>2</label>
    </ligand>
</feature>
<dbReference type="OrthoDB" id="9759544at2"/>
<evidence type="ECO:0000313" key="15">
    <source>
        <dbReference type="Proteomes" id="UP000000321"/>
    </source>
</evidence>
<keyword evidence="2 12" id="KW-0235">DNA replication</keyword>
<dbReference type="InterPro" id="IPR041222">
    <property type="entry name" value="PriA_3primeBD"/>
</dbReference>